<dbReference type="InterPro" id="IPR036097">
    <property type="entry name" value="HisK_dim/P_sf"/>
</dbReference>
<feature type="transmembrane region" description="Helical" evidence="9">
    <location>
        <begin position="16"/>
        <end position="34"/>
    </location>
</feature>
<dbReference type="SUPFAM" id="SSF55874">
    <property type="entry name" value="ATPase domain of HSP90 chaperone/DNA topoisomerase II/histidine kinase"/>
    <property type="match status" value="1"/>
</dbReference>
<evidence type="ECO:0000259" key="10">
    <source>
        <dbReference type="PROSITE" id="PS50109"/>
    </source>
</evidence>
<protein>
    <recommendedName>
        <fullName evidence="2">histidine kinase</fullName>
        <ecNumber evidence="2">2.7.13.3</ecNumber>
    </recommendedName>
</protein>
<evidence type="ECO:0000313" key="11">
    <source>
        <dbReference type="EMBL" id="MBW9051034.1"/>
    </source>
</evidence>
<dbReference type="PRINTS" id="PR00344">
    <property type="entry name" value="BCTRLSENSOR"/>
</dbReference>
<evidence type="ECO:0000256" key="5">
    <source>
        <dbReference type="ARBA" id="ARBA00022741"/>
    </source>
</evidence>
<dbReference type="PANTHER" id="PTHR43065">
    <property type="entry name" value="SENSOR HISTIDINE KINASE"/>
    <property type="match status" value="1"/>
</dbReference>
<comment type="catalytic activity">
    <reaction evidence="1">
        <text>ATP + protein L-histidine = ADP + protein N-phospho-L-histidine.</text>
        <dbReference type="EC" id="2.7.13.3"/>
    </reaction>
</comment>
<dbReference type="SMART" id="SM00387">
    <property type="entry name" value="HATPase_c"/>
    <property type="match status" value="1"/>
</dbReference>
<dbReference type="Gene3D" id="1.10.287.130">
    <property type="match status" value="1"/>
</dbReference>
<dbReference type="RefSeq" id="WP_220332578.1">
    <property type="nucleotide sequence ID" value="NZ_JAEUAK010000001.1"/>
</dbReference>
<dbReference type="PROSITE" id="PS50109">
    <property type="entry name" value="HIS_KIN"/>
    <property type="match status" value="1"/>
</dbReference>
<dbReference type="Proteomes" id="UP000717752">
    <property type="component" value="Unassembled WGS sequence"/>
</dbReference>
<keyword evidence="12" id="KW-1185">Reference proteome</keyword>
<evidence type="ECO:0000256" key="7">
    <source>
        <dbReference type="ARBA" id="ARBA00022840"/>
    </source>
</evidence>
<name>A0ABS7GM11_9HYPH</name>
<keyword evidence="9" id="KW-0812">Transmembrane</keyword>
<keyword evidence="7" id="KW-0067">ATP-binding</keyword>
<dbReference type="Gene3D" id="3.30.565.10">
    <property type="entry name" value="Histidine kinase-like ATPase, C-terminal domain"/>
    <property type="match status" value="1"/>
</dbReference>
<keyword evidence="9" id="KW-0472">Membrane</keyword>
<gene>
    <name evidence="11" type="ORF">JNB85_01255</name>
</gene>
<keyword evidence="3" id="KW-0597">Phosphoprotein</keyword>
<dbReference type="InterPro" id="IPR005467">
    <property type="entry name" value="His_kinase_dom"/>
</dbReference>
<organism evidence="11 12">
    <name type="scientific">Rhizobium mesosinicum</name>
    <dbReference type="NCBI Taxonomy" id="335017"/>
    <lineage>
        <taxon>Bacteria</taxon>
        <taxon>Pseudomonadati</taxon>
        <taxon>Pseudomonadota</taxon>
        <taxon>Alphaproteobacteria</taxon>
        <taxon>Hyphomicrobiales</taxon>
        <taxon>Rhizobiaceae</taxon>
        <taxon>Rhizobium/Agrobacterium group</taxon>
        <taxon>Rhizobium</taxon>
    </lineage>
</organism>
<keyword evidence="9" id="KW-1133">Transmembrane helix</keyword>
<dbReference type="SMART" id="SM00388">
    <property type="entry name" value="HisKA"/>
    <property type="match status" value="1"/>
</dbReference>
<evidence type="ECO:0000256" key="6">
    <source>
        <dbReference type="ARBA" id="ARBA00022777"/>
    </source>
</evidence>
<feature type="domain" description="Histidine kinase" evidence="10">
    <location>
        <begin position="308"/>
        <end position="524"/>
    </location>
</feature>
<dbReference type="InterPro" id="IPR036890">
    <property type="entry name" value="HATPase_C_sf"/>
</dbReference>
<accession>A0ABS7GM11</accession>
<dbReference type="InterPro" id="IPR004358">
    <property type="entry name" value="Sig_transdc_His_kin-like_C"/>
</dbReference>
<evidence type="ECO:0000256" key="4">
    <source>
        <dbReference type="ARBA" id="ARBA00022679"/>
    </source>
</evidence>
<dbReference type="InterPro" id="IPR003594">
    <property type="entry name" value="HATPase_dom"/>
</dbReference>
<dbReference type="PANTHER" id="PTHR43065:SF10">
    <property type="entry name" value="PEROXIDE STRESS-ACTIVATED HISTIDINE KINASE MAK3"/>
    <property type="match status" value="1"/>
</dbReference>
<feature type="transmembrane region" description="Helical" evidence="9">
    <location>
        <begin position="40"/>
        <end position="58"/>
    </location>
</feature>
<keyword evidence="8" id="KW-0902">Two-component regulatory system</keyword>
<evidence type="ECO:0000256" key="9">
    <source>
        <dbReference type="SAM" id="Phobius"/>
    </source>
</evidence>
<evidence type="ECO:0000256" key="2">
    <source>
        <dbReference type="ARBA" id="ARBA00012438"/>
    </source>
</evidence>
<dbReference type="EC" id="2.7.13.3" evidence="2"/>
<dbReference type="InterPro" id="IPR003661">
    <property type="entry name" value="HisK_dim/P_dom"/>
</dbReference>
<dbReference type="EMBL" id="JAEUAK010000001">
    <property type="protein sequence ID" value="MBW9051034.1"/>
    <property type="molecule type" value="Genomic_DNA"/>
</dbReference>
<feature type="transmembrane region" description="Helical" evidence="9">
    <location>
        <begin position="65"/>
        <end position="87"/>
    </location>
</feature>
<reference evidence="11 12" key="1">
    <citation type="journal article" date="2021" name="MBio">
        <title>Poor Competitiveness of Bradyrhizobium in Pigeon Pea Root Colonization in Indian Soils.</title>
        <authorList>
            <person name="Chalasani D."/>
            <person name="Basu A."/>
            <person name="Pullabhotla S.V.S.R.N."/>
            <person name="Jorrin B."/>
            <person name="Neal A.L."/>
            <person name="Poole P.S."/>
            <person name="Podile A.R."/>
            <person name="Tkacz A."/>
        </authorList>
    </citation>
    <scope>NUCLEOTIDE SEQUENCE [LARGE SCALE GENOMIC DNA]</scope>
    <source>
        <strain evidence="11 12">HU56</strain>
    </source>
</reference>
<keyword evidence="6 11" id="KW-0418">Kinase</keyword>
<dbReference type="CDD" id="cd00082">
    <property type="entry name" value="HisKA"/>
    <property type="match status" value="1"/>
</dbReference>
<evidence type="ECO:0000256" key="3">
    <source>
        <dbReference type="ARBA" id="ARBA00022553"/>
    </source>
</evidence>
<proteinExistence type="predicted"/>
<keyword evidence="4" id="KW-0808">Transferase</keyword>
<evidence type="ECO:0000256" key="8">
    <source>
        <dbReference type="ARBA" id="ARBA00023012"/>
    </source>
</evidence>
<comment type="caution">
    <text evidence="11">The sequence shown here is derived from an EMBL/GenBank/DDBJ whole genome shotgun (WGS) entry which is preliminary data.</text>
</comment>
<dbReference type="Pfam" id="PF02518">
    <property type="entry name" value="HATPase_c"/>
    <property type="match status" value="1"/>
</dbReference>
<evidence type="ECO:0000313" key="12">
    <source>
        <dbReference type="Proteomes" id="UP000717752"/>
    </source>
</evidence>
<keyword evidence="5" id="KW-0547">Nucleotide-binding</keyword>
<evidence type="ECO:0000256" key="1">
    <source>
        <dbReference type="ARBA" id="ARBA00000085"/>
    </source>
</evidence>
<sequence>MTVFDTETKIDQSRPLSMKALLTAVSIALGTGIFTVDTALSTETGVAVLYVVVILLLADAWEGKGVLWVSFVCGVLSSVSFVATFGIDAEFFNGLRLCAALASIGMTTILVRRHHRTRTMLMEARNQALGSERRYRSIFDQSLISLWEQDYSQLMHRVEMLRKLGVTDISRYSREHPGFVEHCASLITTKVVNQATVDLLDAGCPEELNGSLGRFIPTSSATFVAVIQALLDGKPRFEGISRMHGPGGHVCHALLAIRFPEVSEEYDRVVIAMVDISERESSLAEIRKLQSELAAASRFAAVGAMSASIAHELNQPIAAMLMSAQTCLRWLSGPSRDVLAAAGAAERAVTEARRAGEIVKATKARLTNQNLTPENIDIDVLIRDTLSLLQDDLLRGGVAVGIDSSGVSCPVRAIRVELQQVLINLIMNSVQSLRQSGTNGGRIRVRVLGTRDGGLSVRISDNGPGFDGAVEKRLFTPLVSTKPNGMGMGLVICRKTVESFGGTIRAHNSQSGGAVVEFTLPCVDVQGIEDAVA</sequence>
<dbReference type="SUPFAM" id="SSF47384">
    <property type="entry name" value="Homodimeric domain of signal transducing histidine kinase"/>
    <property type="match status" value="1"/>
</dbReference>
<dbReference type="GO" id="GO:0016301">
    <property type="term" value="F:kinase activity"/>
    <property type="evidence" value="ECO:0007669"/>
    <property type="project" value="UniProtKB-KW"/>
</dbReference>